<comment type="cofactor">
    <cofactor evidence="8">
        <name>Mg(2+)</name>
        <dbReference type="ChEBI" id="CHEBI:18420"/>
    </cofactor>
    <text evidence="8">Binds 1 Mg(2+) ion per subunit.</text>
</comment>
<evidence type="ECO:0000256" key="2">
    <source>
        <dbReference type="ARBA" id="ARBA00011424"/>
    </source>
</evidence>
<keyword evidence="4" id="KW-0566">Pantothenate biosynthesis</keyword>
<accession>A0AAE6FT07</accession>
<evidence type="ECO:0000256" key="6">
    <source>
        <dbReference type="NCBIfam" id="TIGR00222"/>
    </source>
</evidence>
<dbReference type="AlphaFoldDB" id="A0AAE6FT07"/>
<protein>
    <recommendedName>
        <fullName evidence="3 6">3-methyl-2-oxobutanoate hydroxymethyltransferase</fullName>
        <ecNumber evidence="3 6">2.1.2.11</ecNumber>
    </recommendedName>
</protein>
<evidence type="ECO:0000313" key="9">
    <source>
        <dbReference type="EMBL" id="QDD13193.1"/>
    </source>
</evidence>
<dbReference type="InterPro" id="IPR040442">
    <property type="entry name" value="Pyrv_kinase-like_dom_sf"/>
</dbReference>
<dbReference type="PANTHER" id="PTHR20881:SF0">
    <property type="entry name" value="3-METHYL-2-OXOBUTANOATE HYDROXYMETHYLTRANSFERASE"/>
    <property type="match status" value="1"/>
</dbReference>
<dbReference type="KEGG" id="mrk:FIT61_01695"/>
<feature type="binding site" evidence="8">
    <location>
        <position position="81"/>
    </location>
    <ligand>
        <name>Mg(2+)</name>
        <dbReference type="ChEBI" id="CHEBI:18420"/>
    </ligand>
</feature>
<dbReference type="GO" id="GO:0000287">
    <property type="term" value="F:magnesium ion binding"/>
    <property type="evidence" value="ECO:0007669"/>
    <property type="project" value="TreeGrafter"/>
</dbReference>
<dbReference type="GO" id="GO:0015940">
    <property type="term" value="P:pantothenate biosynthetic process"/>
    <property type="evidence" value="ECO:0007669"/>
    <property type="project" value="UniProtKB-UniRule"/>
</dbReference>
<keyword evidence="10" id="KW-1185">Reference proteome</keyword>
<dbReference type="NCBIfam" id="TIGR00222">
    <property type="entry name" value="panB"/>
    <property type="match status" value="1"/>
</dbReference>
<dbReference type="InterPro" id="IPR003700">
    <property type="entry name" value="Pantoate_hydroxy_MeTrfase"/>
</dbReference>
<keyword evidence="5 9" id="KW-0808">Transferase</keyword>
<feature type="binding site" evidence="7">
    <location>
        <begin position="42"/>
        <end position="43"/>
    </location>
    <ligand>
        <name>3-methyl-2-oxobutanoate</name>
        <dbReference type="ChEBI" id="CHEBI:11851"/>
    </ligand>
</feature>
<evidence type="ECO:0000256" key="1">
    <source>
        <dbReference type="ARBA" id="ARBA00008676"/>
    </source>
</evidence>
<feature type="binding site" evidence="8">
    <location>
        <position position="111"/>
    </location>
    <ligand>
        <name>Mg(2+)</name>
        <dbReference type="ChEBI" id="CHEBI:18420"/>
    </ligand>
</feature>
<dbReference type="PANTHER" id="PTHR20881">
    <property type="entry name" value="3-METHYL-2-OXOBUTANOATE HYDROXYMETHYLTRANSFERASE"/>
    <property type="match status" value="1"/>
</dbReference>
<dbReference type="GO" id="GO:0003864">
    <property type="term" value="F:3-methyl-2-oxobutanoate hydroxymethyltransferase activity"/>
    <property type="evidence" value="ECO:0007669"/>
    <property type="project" value="UniProtKB-UniRule"/>
</dbReference>
<evidence type="ECO:0000256" key="5">
    <source>
        <dbReference type="ARBA" id="ARBA00022679"/>
    </source>
</evidence>
<gene>
    <name evidence="9" type="primary">panB</name>
    <name evidence="9" type="ORF">FIT61_01695</name>
</gene>
<dbReference type="Proteomes" id="UP000312102">
    <property type="component" value="Chromosome"/>
</dbReference>
<reference evidence="9 10" key="1">
    <citation type="journal article" date="2019" name="ISME J.">
        <title>Evolution in action: habitat transition from sediment to the pelagial leads to genome streamlining in Methylophilaceae.</title>
        <authorList>
            <person name="Salcher M."/>
            <person name="Schaefle D."/>
            <person name="Kaspar M."/>
            <person name="Neuenschwander S.M."/>
            <person name="Ghai R."/>
        </authorList>
    </citation>
    <scope>NUCLEOTIDE SEQUENCE [LARGE SCALE GENOMIC DNA]</scope>
    <source>
        <strain evidence="9 10">MMS-RI-1</strain>
    </source>
</reference>
<evidence type="ECO:0000256" key="4">
    <source>
        <dbReference type="ARBA" id="ARBA00022655"/>
    </source>
</evidence>
<name>A0AAE6FT07_9PROT</name>
<feature type="binding site" evidence="7">
    <location>
        <position position="109"/>
    </location>
    <ligand>
        <name>3-methyl-2-oxobutanoate</name>
        <dbReference type="ChEBI" id="CHEBI:11851"/>
    </ligand>
</feature>
<evidence type="ECO:0000256" key="3">
    <source>
        <dbReference type="ARBA" id="ARBA00012618"/>
    </source>
</evidence>
<feature type="binding site" evidence="8">
    <location>
        <position position="42"/>
    </location>
    <ligand>
        <name>Mg(2+)</name>
        <dbReference type="ChEBI" id="CHEBI:18420"/>
    </ligand>
</feature>
<keyword evidence="8" id="KW-0479">Metal-binding</keyword>
<proteinExistence type="inferred from homology"/>
<evidence type="ECO:0000313" key="10">
    <source>
        <dbReference type="Proteomes" id="UP000312102"/>
    </source>
</evidence>
<comment type="subunit">
    <text evidence="2">Homodecamer; pentamer of dimers.</text>
</comment>
<sequence length="251" mass="27620">MNLTSLKSMKNSGKKITMLTCYDASFAHLLESIGVNALLVGDSLGMFIKGDNNTHDVSLNNMLYHTQAVARGVKSTFIISDLPINTYETHDLAYKNALALIEAGADMIKLEGGASLASVVQFLKTKDITMCGHIGFMPQSTKNMSHSEIDYSMEKGLETIIEDAKVLERSGIDMLVLSSVPESIAKTITQEISIPTIGFHSGKGCDGEVFILYDLLMHSDSSRDLYLRDSLRSNKSIDIKEFLLKFIKDHS</sequence>
<dbReference type="Gene3D" id="3.20.20.60">
    <property type="entry name" value="Phosphoenolpyruvate-binding domains"/>
    <property type="match status" value="1"/>
</dbReference>
<dbReference type="Pfam" id="PF02548">
    <property type="entry name" value="Pantoate_transf"/>
    <property type="match status" value="1"/>
</dbReference>
<dbReference type="EC" id="2.1.2.11" evidence="3 6"/>
<organism evidence="9 10">
    <name type="scientific">Candidatus Methylopumilus rimovensis</name>
    <dbReference type="NCBI Taxonomy" id="2588535"/>
    <lineage>
        <taxon>Bacteria</taxon>
        <taxon>Pseudomonadati</taxon>
        <taxon>Pseudomonadota</taxon>
        <taxon>Betaproteobacteria</taxon>
        <taxon>Nitrosomonadales</taxon>
        <taxon>Methylophilaceae</taxon>
        <taxon>Candidatus Methylopumilus</taxon>
    </lineage>
</organism>
<keyword evidence="8" id="KW-0460">Magnesium</keyword>
<feature type="binding site" evidence="7">
    <location>
        <position position="81"/>
    </location>
    <ligand>
        <name>3-methyl-2-oxobutanoate</name>
        <dbReference type="ChEBI" id="CHEBI:11851"/>
    </ligand>
</feature>
<dbReference type="PIRSF" id="PIRSF000388">
    <property type="entry name" value="Pantoate_hydroxy_MeTrfase"/>
    <property type="match status" value="1"/>
</dbReference>
<dbReference type="EMBL" id="CP040986">
    <property type="protein sequence ID" value="QDD13193.1"/>
    <property type="molecule type" value="Genomic_DNA"/>
</dbReference>
<dbReference type="GO" id="GO:0005737">
    <property type="term" value="C:cytoplasm"/>
    <property type="evidence" value="ECO:0007669"/>
    <property type="project" value="TreeGrafter"/>
</dbReference>
<evidence type="ECO:0000256" key="8">
    <source>
        <dbReference type="PIRSR" id="PIRSR000388-3"/>
    </source>
</evidence>
<evidence type="ECO:0000256" key="7">
    <source>
        <dbReference type="PIRSR" id="PIRSR000388-2"/>
    </source>
</evidence>
<dbReference type="SUPFAM" id="SSF51621">
    <property type="entry name" value="Phosphoenolpyruvate/pyruvate domain"/>
    <property type="match status" value="1"/>
</dbReference>
<dbReference type="RefSeq" id="WP_139873123.1">
    <property type="nucleotide sequence ID" value="NZ_CP040985.1"/>
</dbReference>
<dbReference type="InterPro" id="IPR015813">
    <property type="entry name" value="Pyrv/PenolPyrv_kinase-like_dom"/>
</dbReference>
<comment type="similarity">
    <text evidence="1">Belongs to the PanB family.</text>
</comment>